<dbReference type="RefSeq" id="WP_226803180.1">
    <property type="nucleotide sequence ID" value="NZ_CABWIC010000007.1"/>
</dbReference>
<dbReference type="AlphaFoldDB" id="A0A5K1IQY4"/>
<organism evidence="1 2">
    <name type="scientific">Collinsella intestinalis</name>
    <dbReference type="NCBI Taxonomy" id="147207"/>
    <lineage>
        <taxon>Bacteria</taxon>
        <taxon>Bacillati</taxon>
        <taxon>Actinomycetota</taxon>
        <taxon>Coriobacteriia</taxon>
        <taxon>Coriobacteriales</taxon>
        <taxon>Coriobacteriaceae</taxon>
        <taxon>Collinsella</taxon>
    </lineage>
</organism>
<dbReference type="Proteomes" id="UP000405524">
    <property type="component" value="Unassembled WGS sequence"/>
</dbReference>
<protein>
    <recommendedName>
        <fullName evidence="3">DUF559 domain-containing protein</fullName>
    </recommendedName>
</protein>
<name>A0A5K1IQY4_9ACTN</name>
<dbReference type="EMBL" id="CABWIC010000007">
    <property type="protein sequence ID" value="VWL90667.1"/>
    <property type="molecule type" value="Genomic_DNA"/>
</dbReference>
<evidence type="ECO:0000313" key="2">
    <source>
        <dbReference type="Proteomes" id="UP000405524"/>
    </source>
</evidence>
<proteinExistence type="predicted"/>
<accession>A0A5K1IQY4</accession>
<dbReference type="GeneID" id="77465084"/>
<sequence>MNVNENLRRQLSCASKRNHLLIAHTPSERKSLKLLAARGAAIEPIPGAFSLKKEYEHMNPRARERARIKAIHKLHPDWTFCLYSAAIAHGLQVPHTLLDATHIAIAKGRNWRKAEPTIHSHILHDPITTTSDGVPCTNNSATIFECLCATDFRFGLAIVDSALHNHLVSRKTLIDYFEQHARYRHGSRQAHMTLMHADGRSENGGESVVRAIILELGFAEPDLQVEIEDPLNPGTYKRVDYYWLLEDGRAIVGELDGFEKYLKTHGNPRKSPDENLRSAIKAMRRERMRETSLNLAGITVLRFSYADALDTEKFFSLLSTAGVPLA</sequence>
<evidence type="ECO:0000313" key="1">
    <source>
        <dbReference type="EMBL" id="VWL90667.1"/>
    </source>
</evidence>
<gene>
    <name evidence="1" type="ORF">JKKLCJKK_00091</name>
</gene>
<reference evidence="1 2" key="1">
    <citation type="submission" date="2019-10" db="EMBL/GenBank/DDBJ databases">
        <authorList>
            <person name="Wolf R A."/>
        </authorList>
    </citation>
    <scope>NUCLEOTIDE SEQUENCE [LARGE SCALE GENOMIC DNA]</scope>
    <source>
        <strain evidence="1">Collinsella_intestinalis_DSM_13632</strain>
    </source>
</reference>
<evidence type="ECO:0008006" key="3">
    <source>
        <dbReference type="Google" id="ProtNLM"/>
    </source>
</evidence>